<dbReference type="OrthoDB" id="1495241at2"/>
<accession>A0A5S5DRE3</accession>
<dbReference type="InterPro" id="IPR000305">
    <property type="entry name" value="GIY-YIG_endonuc"/>
</dbReference>
<dbReference type="InterPro" id="IPR050190">
    <property type="entry name" value="UPF0213_domain"/>
</dbReference>
<protein>
    <submittedName>
        <fullName evidence="3">Putative endonuclease</fullName>
    </submittedName>
</protein>
<feature type="domain" description="GIY-YIG" evidence="2">
    <location>
        <begin position="2"/>
        <end position="78"/>
    </location>
</feature>
<dbReference type="InterPro" id="IPR035901">
    <property type="entry name" value="GIY-YIG_endonuc_sf"/>
</dbReference>
<dbReference type="EMBL" id="VNHX01000001">
    <property type="protein sequence ID" value="TYP98510.1"/>
    <property type="molecule type" value="Genomic_DNA"/>
</dbReference>
<dbReference type="PANTHER" id="PTHR34477">
    <property type="entry name" value="UPF0213 PROTEIN YHBQ"/>
    <property type="match status" value="1"/>
</dbReference>
<dbReference type="Gene3D" id="3.40.1440.10">
    <property type="entry name" value="GIY-YIG endonuclease"/>
    <property type="match status" value="1"/>
</dbReference>
<dbReference type="PROSITE" id="PS50164">
    <property type="entry name" value="GIY_YIG"/>
    <property type="match status" value="1"/>
</dbReference>
<keyword evidence="3" id="KW-0540">Nuclease</keyword>
<dbReference type="GO" id="GO:0004519">
    <property type="term" value="F:endonuclease activity"/>
    <property type="evidence" value="ECO:0007669"/>
    <property type="project" value="UniProtKB-KW"/>
</dbReference>
<evidence type="ECO:0000313" key="4">
    <source>
        <dbReference type="Proteomes" id="UP000325105"/>
    </source>
</evidence>
<dbReference type="RefSeq" id="WP_148907078.1">
    <property type="nucleotide sequence ID" value="NZ_VNHX01000001.1"/>
</dbReference>
<name>A0A5S5DRE3_9SPHI</name>
<dbReference type="SUPFAM" id="SSF82771">
    <property type="entry name" value="GIY-YIG endonuclease"/>
    <property type="match status" value="1"/>
</dbReference>
<evidence type="ECO:0000313" key="3">
    <source>
        <dbReference type="EMBL" id="TYP98510.1"/>
    </source>
</evidence>
<evidence type="ECO:0000256" key="1">
    <source>
        <dbReference type="ARBA" id="ARBA00007435"/>
    </source>
</evidence>
<reference evidence="3 4" key="1">
    <citation type="submission" date="2019-07" db="EMBL/GenBank/DDBJ databases">
        <title>Genomic Encyclopedia of Archaeal and Bacterial Type Strains, Phase II (KMG-II): from individual species to whole genera.</title>
        <authorList>
            <person name="Goeker M."/>
        </authorList>
    </citation>
    <scope>NUCLEOTIDE SEQUENCE [LARGE SCALE GENOMIC DNA]</scope>
    <source>
        <strain evidence="3 4">DSM 18850</strain>
    </source>
</reference>
<keyword evidence="4" id="KW-1185">Reference proteome</keyword>
<dbReference type="AlphaFoldDB" id="A0A5S5DRE3"/>
<proteinExistence type="inferred from homology"/>
<dbReference type="Pfam" id="PF01541">
    <property type="entry name" value="GIY-YIG"/>
    <property type="match status" value="1"/>
</dbReference>
<comment type="similarity">
    <text evidence="1">Belongs to the UPF0213 family.</text>
</comment>
<keyword evidence="3" id="KW-0255">Endonuclease</keyword>
<comment type="caution">
    <text evidence="3">The sequence shown here is derived from an EMBL/GenBank/DDBJ whole genome shotgun (WGS) entry which is preliminary data.</text>
</comment>
<dbReference type="CDD" id="cd10456">
    <property type="entry name" value="GIY-YIG_UPF0213"/>
    <property type="match status" value="1"/>
</dbReference>
<gene>
    <name evidence="3" type="ORF">BC792_101167</name>
</gene>
<keyword evidence="3" id="KW-0378">Hydrolase</keyword>
<evidence type="ECO:0000259" key="2">
    <source>
        <dbReference type="PROSITE" id="PS50164"/>
    </source>
</evidence>
<organism evidence="3 4">
    <name type="scientific">Sphingobacterium allocomposti</name>
    <dbReference type="NCBI Taxonomy" id="415956"/>
    <lineage>
        <taxon>Bacteria</taxon>
        <taxon>Pseudomonadati</taxon>
        <taxon>Bacteroidota</taxon>
        <taxon>Sphingobacteriia</taxon>
        <taxon>Sphingobacteriales</taxon>
        <taxon>Sphingobacteriaceae</taxon>
        <taxon>Sphingobacterium</taxon>
    </lineage>
</organism>
<dbReference type="PANTHER" id="PTHR34477:SF1">
    <property type="entry name" value="UPF0213 PROTEIN YHBQ"/>
    <property type="match status" value="1"/>
</dbReference>
<sequence length="110" mass="13436">MKEYYVYILKCKDASYYTGVTNDIDRRLWEHQEGINKECYTYRRRPVELMYVGIFNDVNEAIAFEKQIKGWSRKKKEALMRENWDEMKKLSTCKNESHYKNYLRNLDDGK</sequence>
<dbReference type="Proteomes" id="UP000325105">
    <property type="component" value="Unassembled WGS sequence"/>
</dbReference>